<gene>
    <name evidence="3" type="ORF">COT23_00765</name>
</gene>
<protein>
    <recommendedName>
        <fullName evidence="2">UPF0102 protein COT23_00765</fullName>
    </recommendedName>
</protein>
<evidence type="ECO:0000313" key="4">
    <source>
        <dbReference type="Proteomes" id="UP000228687"/>
    </source>
</evidence>
<accession>A0A2H0YYI0</accession>
<evidence type="ECO:0000256" key="2">
    <source>
        <dbReference type="HAMAP-Rule" id="MF_00048"/>
    </source>
</evidence>
<dbReference type="InterPro" id="IPR003509">
    <property type="entry name" value="UPF0102_YraN-like"/>
</dbReference>
<dbReference type="Proteomes" id="UP000228687">
    <property type="component" value="Unassembled WGS sequence"/>
</dbReference>
<organism evidence="3 4">
    <name type="scientific">Candidatus Kaiserbacteria bacterium CG08_land_8_20_14_0_20_50_21</name>
    <dbReference type="NCBI Taxonomy" id="1974604"/>
    <lineage>
        <taxon>Bacteria</taxon>
        <taxon>Candidatus Kaiseribacteriota</taxon>
    </lineage>
</organism>
<dbReference type="AlphaFoldDB" id="A0A2H0YYI0"/>
<proteinExistence type="inferred from homology"/>
<dbReference type="InterPro" id="IPR011335">
    <property type="entry name" value="Restrct_endonuc-II-like"/>
</dbReference>
<dbReference type="PANTHER" id="PTHR34039:SF1">
    <property type="entry name" value="UPF0102 PROTEIN YRAN"/>
    <property type="match status" value="1"/>
</dbReference>
<dbReference type="PANTHER" id="PTHR34039">
    <property type="entry name" value="UPF0102 PROTEIN YRAN"/>
    <property type="match status" value="1"/>
</dbReference>
<dbReference type="HAMAP" id="MF_00048">
    <property type="entry name" value="UPF0102"/>
    <property type="match status" value="1"/>
</dbReference>
<dbReference type="Pfam" id="PF02021">
    <property type="entry name" value="UPF0102"/>
    <property type="match status" value="1"/>
</dbReference>
<dbReference type="GO" id="GO:0003676">
    <property type="term" value="F:nucleic acid binding"/>
    <property type="evidence" value="ECO:0007669"/>
    <property type="project" value="InterPro"/>
</dbReference>
<comment type="similarity">
    <text evidence="1 2">Belongs to the UPF0102 family.</text>
</comment>
<evidence type="ECO:0000313" key="3">
    <source>
        <dbReference type="EMBL" id="PIS43540.1"/>
    </source>
</evidence>
<sequence length="144" mass="16598">MFLKAVDISYKTRKEVGALGEKVAAEYLKRHGFTIRDRNFVRKTGELDIIAEKLDGASKENTLHFVEVKTVLVYNFLSETSSSDDYDPSLNLHGAKVRKVARTGEWYVLEKKWEGEWQVDGCLVWLRRRDGMARVSYLPQISVK</sequence>
<name>A0A2H0YYI0_9BACT</name>
<dbReference type="SUPFAM" id="SSF52980">
    <property type="entry name" value="Restriction endonuclease-like"/>
    <property type="match status" value="1"/>
</dbReference>
<dbReference type="EMBL" id="PEXT01000014">
    <property type="protein sequence ID" value="PIS43540.1"/>
    <property type="molecule type" value="Genomic_DNA"/>
</dbReference>
<dbReference type="Gene3D" id="3.40.1350.10">
    <property type="match status" value="1"/>
</dbReference>
<comment type="caution">
    <text evidence="3">The sequence shown here is derived from an EMBL/GenBank/DDBJ whole genome shotgun (WGS) entry which is preliminary data.</text>
</comment>
<reference evidence="4" key="1">
    <citation type="submission" date="2017-09" db="EMBL/GenBank/DDBJ databases">
        <title>Depth-based differentiation of microbial function through sediment-hosted aquifers and enrichment of novel symbionts in the deep terrestrial subsurface.</title>
        <authorList>
            <person name="Probst A.J."/>
            <person name="Ladd B."/>
            <person name="Jarett J.K."/>
            <person name="Geller-Mcgrath D.E."/>
            <person name="Sieber C.M.K."/>
            <person name="Emerson J.B."/>
            <person name="Anantharaman K."/>
            <person name="Thomas B.C."/>
            <person name="Malmstrom R."/>
            <person name="Stieglmeier M."/>
            <person name="Klingl A."/>
            <person name="Woyke T."/>
            <person name="Ryan C.M."/>
            <person name="Banfield J.F."/>
        </authorList>
    </citation>
    <scope>NUCLEOTIDE SEQUENCE [LARGE SCALE GENOMIC DNA]</scope>
</reference>
<dbReference type="InterPro" id="IPR011856">
    <property type="entry name" value="tRNA_endonuc-like_dom_sf"/>
</dbReference>
<evidence type="ECO:0000256" key="1">
    <source>
        <dbReference type="ARBA" id="ARBA00006738"/>
    </source>
</evidence>